<keyword evidence="3" id="KW-0862">Zinc</keyword>
<name>A0A3E1P555_9BACT</name>
<proteinExistence type="predicted"/>
<evidence type="ECO:0000313" key="7">
    <source>
        <dbReference type="EMBL" id="RFM35250.1"/>
    </source>
</evidence>
<dbReference type="PROSITE" id="PS51128">
    <property type="entry name" value="ZF_DKSA_2"/>
    <property type="match status" value="1"/>
</dbReference>
<protein>
    <submittedName>
        <fullName evidence="7">TraR/DksA family transcriptional regulator</fullName>
    </submittedName>
</protein>
<dbReference type="AlphaFoldDB" id="A0A3E1P555"/>
<dbReference type="RefSeq" id="WP_116852730.1">
    <property type="nucleotide sequence ID" value="NZ_QTJV01000002.1"/>
</dbReference>
<evidence type="ECO:0000256" key="5">
    <source>
        <dbReference type="SAM" id="MobiDB-lite"/>
    </source>
</evidence>
<feature type="compositionally biased region" description="Basic and acidic residues" evidence="5">
    <location>
        <begin position="139"/>
        <end position="199"/>
    </location>
</feature>
<dbReference type="GO" id="GO:0008270">
    <property type="term" value="F:zinc ion binding"/>
    <property type="evidence" value="ECO:0007669"/>
    <property type="project" value="UniProtKB-KW"/>
</dbReference>
<evidence type="ECO:0000313" key="8">
    <source>
        <dbReference type="Proteomes" id="UP000261174"/>
    </source>
</evidence>
<dbReference type="OrthoDB" id="9811543at2"/>
<dbReference type="PANTHER" id="PTHR33823:SF2">
    <property type="entry name" value="RNA POLYMERASE-BINDING TRANSCRIPTION FACTOR DKSA"/>
    <property type="match status" value="1"/>
</dbReference>
<dbReference type="Gene3D" id="1.20.120.910">
    <property type="entry name" value="DksA, coiled-coil domain"/>
    <property type="match status" value="1"/>
</dbReference>
<comment type="caution">
    <text evidence="7">The sequence shown here is derived from an EMBL/GenBank/DDBJ whole genome shotgun (WGS) entry which is preliminary data.</text>
</comment>
<evidence type="ECO:0000256" key="1">
    <source>
        <dbReference type="ARBA" id="ARBA00022723"/>
    </source>
</evidence>
<feature type="compositionally biased region" description="Low complexity" evidence="5">
    <location>
        <begin position="24"/>
        <end position="112"/>
    </location>
</feature>
<evidence type="ECO:0000256" key="2">
    <source>
        <dbReference type="ARBA" id="ARBA00022771"/>
    </source>
</evidence>
<sequence>MATGKKVAISKTHKAAPASKATVKQATPAKNAAQASTAKKAAVQAEKSTAKTVTSKAPAKAAKPVASPKAVASNKTVTKASPSSKSVAKPAPAKAVPAAKQPVNKATAPVKPAAKKVPDTKQKVVAPVAPAEKEKLISKPEEKEVIMPVKNNKEKDEKEKAVAKDAGKKTAEKAPAKTEKAPVKAEKPVERVEKADKKAGSKANTLVTYQPEFTKSVLDQPEQPSGPIYRYSDADLQEFKDLIMKKLEAAKKELVYLQGLITRKDEAGTDDTENKYMSMEDGSGSQEREQLNQMASRQIQFIDHLEKALVRIENKTYGICRMTGKLIDKARLRAVPHATLSIEAKLAKSK</sequence>
<feature type="domain" description="Zinc finger DksA/TraR C4-type" evidence="6">
    <location>
        <begin position="316"/>
        <end position="344"/>
    </location>
</feature>
<feature type="zinc finger region" description="dksA C4-type" evidence="4">
    <location>
        <begin position="320"/>
        <end position="344"/>
    </location>
</feature>
<keyword evidence="8" id="KW-1185">Reference proteome</keyword>
<evidence type="ECO:0000256" key="4">
    <source>
        <dbReference type="PROSITE-ProRule" id="PRU00510"/>
    </source>
</evidence>
<dbReference type="Proteomes" id="UP000261174">
    <property type="component" value="Unassembled WGS sequence"/>
</dbReference>
<organism evidence="7 8">
    <name type="scientific">Chitinophaga silvisoli</name>
    <dbReference type="NCBI Taxonomy" id="2291814"/>
    <lineage>
        <taxon>Bacteria</taxon>
        <taxon>Pseudomonadati</taxon>
        <taxon>Bacteroidota</taxon>
        <taxon>Chitinophagia</taxon>
        <taxon>Chitinophagales</taxon>
        <taxon>Chitinophagaceae</taxon>
        <taxon>Chitinophaga</taxon>
    </lineage>
</organism>
<gene>
    <name evidence="7" type="ORF">DXN04_07615</name>
</gene>
<evidence type="ECO:0000259" key="6">
    <source>
        <dbReference type="Pfam" id="PF01258"/>
    </source>
</evidence>
<dbReference type="Pfam" id="PF01258">
    <property type="entry name" value="zf-dskA_traR"/>
    <property type="match status" value="1"/>
</dbReference>
<accession>A0A3E1P555</accession>
<dbReference type="EMBL" id="QTJV01000002">
    <property type="protein sequence ID" value="RFM35250.1"/>
    <property type="molecule type" value="Genomic_DNA"/>
</dbReference>
<feature type="region of interest" description="Disordered" evidence="5">
    <location>
        <begin position="139"/>
        <end position="203"/>
    </location>
</feature>
<keyword evidence="1" id="KW-0479">Metal-binding</keyword>
<feature type="region of interest" description="Disordered" evidence="5">
    <location>
        <begin position="1"/>
        <end position="126"/>
    </location>
</feature>
<keyword evidence="2" id="KW-0863">Zinc-finger</keyword>
<evidence type="ECO:0000256" key="3">
    <source>
        <dbReference type="ARBA" id="ARBA00022833"/>
    </source>
</evidence>
<reference evidence="7 8" key="1">
    <citation type="submission" date="2018-08" db="EMBL/GenBank/DDBJ databases">
        <title>Chitinophaga sp. K20C18050901, a novel bacterium isolated from forest soil.</title>
        <authorList>
            <person name="Wang C."/>
        </authorList>
    </citation>
    <scope>NUCLEOTIDE SEQUENCE [LARGE SCALE GENOMIC DNA]</scope>
    <source>
        <strain evidence="7 8">K20C18050901</strain>
    </source>
</reference>
<dbReference type="PANTHER" id="PTHR33823">
    <property type="entry name" value="RNA POLYMERASE-BINDING TRANSCRIPTION FACTOR DKSA-RELATED"/>
    <property type="match status" value="1"/>
</dbReference>
<dbReference type="InterPro" id="IPR000962">
    <property type="entry name" value="Znf_DskA_TraR"/>
</dbReference>